<accession>A0A251VHY1</accession>
<gene>
    <name evidence="1" type="ORF">HannXRQ_Chr02g0053881</name>
</gene>
<evidence type="ECO:0000313" key="1">
    <source>
        <dbReference type="EMBL" id="OTG35170.1"/>
    </source>
</evidence>
<organism evidence="1 2">
    <name type="scientific">Helianthus annuus</name>
    <name type="common">Common sunflower</name>
    <dbReference type="NCBI Taxonomy" id="4232"/>
    <lineage>
        <taxon>Eukaryota</taxon>
        <taxon>Viridiplantae</taxon>
        <taxon>Streptophyta</taxon>
        <taxon>Embryophyta</taxon>
        <taxon>Tracheophyta</taxon>
        <taxon>Spermatophyta</taxon>
        <taxon>Magnoliopsida</taxon>
        <taxon>eudicotyledons</taxon>
        <taxon>Gunneridae</taxon>
        <taxon>Pentapetalae</taxon>
        <taxon>asterids</taxon>
        <taxon>campanulids</taxon>
        <taxon>Asterales</taxon>
        <taxon>Asteraceae</taxon>
        <taxon>Asteroideae</taxon>
        <taxon>Heliantheae alliance</taxon>
        <taxon>Heliantheae</taxon>
        <taxon>Helianthus</taxon>
    </lineage>
</organism>
<dbReference type="Proteomes" id="UP000215914">
    <property type="component" value="Chromosome 2"/>
</dbReference>
<dbReference type="AlphaFoldDB" id="A0A251VHY1"/>
<reference evidence="2" key="1">
    <citation type="journal article" date="2017" name="Nature">
        <title>The sunflower genome provides insights into oil metabolism, flowering and Asterid evolution.</title>
        <authorList>
            <person name="Badouin H."/>
            <person name="Gouzy J."/>
            <person name="Grassa C.J."/>
            <person name="Murat F."/>
            <person name="Staton S.E."/>
            <person name="Cottret L."/>
            <person name="Lelandais-Briere C."/>
            <person name="Owens G.L."/>
            <person name="Carrere S."/>
            <person name="Mayjonade B."/>
            <person name="Legrand L."/>
            <person name="Gill N."/>
            <person name="Kane N.C."/>
            <person name="Bowers J.E."/>
            <person name="Hubner S."/>
            <person name="Bellec A."/>
            <person name="Berard A."/>
            <person name="Berges H."/>
            <person name="Blanchet N."/>
            <person name="Boniface M.C."/>
            <person name="Brunel D."/>
            <person name="Catrice O."/>
            <person name="Chaidir N."/>
            <person name="Claudel C."/>
            <person name="Donnadieu C."/>
            <person name="Faraut T."/>
            <person name="Fievet G."/>
            <person name="Helmstetter N."/>
            <person name="King M."/>
            <person name="Knapp S.J."/>
            <person name="Lai Z."/>
            <person name="Le Paslier M.C."/>
            <person name="Lippi Y."/>
            <person name="Lorenzon L."/>
            <person name="Mandel J.R."/>
            <person name="Marage G."/>
            <person name="Marchand G."/>
            <person name="Marquand E."/>
            <person name="Bret-Mestries E."/>
            <person name="Morien E."/>
            <person name="Nambeesan S."/>
            <person name="Nguyen T."/>
            <person name="Pegot-Espagnet P."/>
            <person name="Pouilly N."/>
            <person name="Raftis F."/>
            <person name="Sallet E."/>
            <person name="Schiex T."/>
            <person name="Thomas J."/>
            <person name="Vandecasteele C."/>
            <person name="Vares D."/>
            <person name="Vear F."/>
            <person name="Vautrin S."/>
            <person name="Crespi M."/>
            <person name="Mangin B."/>
            <person name="Burke J.M."/>
            <person name="Salse J."/>
            <person name="Munos S."/>
            <person name="Vincourt P."/>
            <person name="Rieseberg L.H."/>
            <person name="Langlade N.B."/>
        </authorList>
    </citation>
    <scope>NUCLEOTIDE SEQUENCE [LARGE SCALE GENOMIC DNA]</scope>
    <source>
        <strain evidence="2">cv. SF193</strain>
    </source>
</reference>
<name>A0A251VHY1_HELAN</name>
<keyword evidence="2" id="KW-1185">Reference proteome</keyword>
<protein>
    <submittedName>
        <fullName evidence="1">Uncharacterized protein</fullName>
    </submittedName>
</protein>
<dbReference type="InParanoid" id="A0A251VHY1"/>
<evidence type="ECO:0000313" key="2">
    <source>
        <dbReference type="Proteomes" id="UP000215914"/>
    </source>
</evidence>
<proteinExistence type="predicted"/>
<dbReference type="EMBL" id="CM007891">
    <property type="protein sequence ID" value="OTG35170.1"/>
    <property type="molecule type" value="Genomic_DNA"/>
</dbReference>
<sequence>MIVPWYPSTTKPTGHLRFRWMKVVTGQSSWVVMLLMKQHVLLNCERVGSHQW</sequence>